<dbReference type="RefSeq" id="WP_308456253.1">
    <property type="nucleotide sequence ID" value="NZ_JAJEQM010000006.1"/>
</dbReference>
<dbReference type="InterPro" id="IPR036388">
    <property type="entry name" value="WH-like_DNA-bd_sf"/>
</dbReference>
<dbReference type="PROSITE" id="PS50164">
    <property type="entry name" value="GIY_YIG"/>
    <property type="match status" value="1"/>
</dbReference>
<dbReference type="SMART" id="SM00465">
    <property type="entry name" value="GIYc"/>
    <property type="match status" value="1"/>
</dbReference>
<protein>
    <recommendedName>
        <fullName evidence="1">GIY-YIG domain-containing protein</fullName>
    </recommendedName>
</protein>
<name>A0AAE3J998_9FIRM</name>
<dbReference type="Proteomes" id="UP001198242">
    <property type="component" value="Unassembled WGS sequence"/>
</dbReference>
<organism evidence="2 3">
    <name type="scientific">Hominilimicola fabiformis</name>
    <dbReference type="NCBI Taxonomy" id="2885356"/>
    <lineage>
        <taxon>Bacteria</taxon>
        <taxon>Bacillati</taxon>
        <taxon>Bacillota</taxon>
        <taxon>Clostridia</taxon>
        <taxon>Eubacteriales</taxon>
        <taxon>Oscillospiraceae</taxon>
        <taxon>Hominilimicola</taxon>
    </lineage>
</organism>
<keyword evidence="3" id="KW-1185">Reference proteome</keyword>
<dbReference type="CDD" id="cd10444">
    <property type="entry name" value="GIY-YIG_SegABCDEFG"/>
    <property type="match status" value="1"/>
</dbReference>
<dbReference type="InterPro" id="IPR003647">
    <property type="entry name" value="Intron_nuc_1_rpt"/>
</dbReference>
<feature type="domain" description="GIY-YIG" evidence="1">
    <location>
        <begin position="11"/>
        <end position="97"/>
    </location>
</feature>
<dbReference type="InterPro" id="IPR010896">
    <property type="entry name" value="NUMOD1"/>
</dbReference>
<dbReference type="InterPro" id="IPR035901">
    <property type="entry name" value="GIY-YIG_endonuc_sf"/>
</dbReference>
<gene>
    <name evidence="2" type="ORF">LKE05_06045</name>
</gene>
<sequence>MVKLEVIISSMYGFIYITTNHINNKKYIGQKKYDKYDHWKTYLGSGILLSRAINKYGRENFSKEIIEECETRDKLNAREKYWIFYHDAVNSDKFYNLASGGDGGRTCYGETHHASKKVYQYDKDGNFLREWDNAQRASEELGICVSDIHVVCRNNNGVKQAGGYIWSYIPYTQVDRYAREGMNKHKLLQLDSNFKIVSSFKNISYVDKESFDREKIINCCNFKAITHKGFHWMYEEMYDDKHISMILAMKNKKPKDVTSKIVYQLDANKNIVHTYKNSKEASDITGIKKGTIQAYCKRNVANHGFNTTGYYWVYDVA</sequence>
<accession>A0AAE3J998</accession>
<dbReference type="Pfam" id="PF19835">
    <property type="entry name" value="SegE_GIY-YIG"/>
    <property type="match status" value="1"/>
</dbReference>
<evidence type="ECO:0000313" key="2">
    <source>
        <dbReference type="EMBL" id="MCC2210352.1"/>
    </source>
</evidence>
<dbReference type="Gene3D" id="3.40.1440.10">
    <property type="entry name" value="GIY-YIG endonuclease"/>
    <property type="match status" value="1"/>
</dbReference>
<proteinExistence type="predicted"/>
<reference evidence="2 3" key="1">
    <citation type="submission" date="2021-10" db="EMBL/GenBank/DDBJ databases">
        <title>Anaerobic single-cell dispensing facilitates the cultivation of human gut bacteria.</title>
        <authorList>
            <person name="Afrizal A."/>
        </authorList>
    </citation>
    <scope>NUCLEOTIDE SEQUENCE [LARGE SCALE GENOMIC DNA]</scope>
    <source>
        <strain evidence="2 3">CLA-AA-H232</strain>
    </source>
</reference>
<dbReference type="SUPFAM" id="SSF82771">
    <property type="entry name" value="GIY-YIG endonuclease"/>
    <property type="match status" value="1"/>
</dbReference>
<dbReference type="EMBL" id="JAJEQM010000006">
    <property type="protein sequence ID" value="MCC2210352.1"/>
    <property type="molecule type" value="Genomic_DNA"/>
</dbReference>
<dbReference type="InterPro" id="IPR000305">
    <property type="entry name" value="GIY-YIG_endonuc"/>
</dbReference>
<dbReference type="SMART" id="SM00497">
    <property type="entry name" value="IENR1"/>
    <property type="match status" value="2"/>
</dbReference>
<comment type="caution">
    <text evidence="2">The sequence shown here is derived from an EMBL/GenBank/DDBJ whole genome shotgun (WGS) entry which is preliminary data.</text>
</comment>
<dbReference type="AlphaFoldDB" id="A0AAE3J998"/>
<dbReference type="Pfam" id="PF07453">
    <property type="entry name" value="NUMOD1"/>
    <property type="match status" value="2"/>
</dbReference>
<evidence type="ECO:0000259" key="1">
    <source>
        <dbReference type="PROSITE" id="PS50164"/>
    </source>
</evidence>
<dbReference type="Gene3D" id="1.10.10.10">
    <property type="entry name" value="Winged helix-like DNA-binding domain superfamily/Winged helix DNA-binding domain"/>
    <property type="match status" value="3"/>
</dbReference>
<evidence type="ECO:0000313" key="3">
    <source>
        <dbReference type="Proteomes" id="UP001198242"/>
    </source>
</evidence>
<dbReference type="InterPro" id="IPR045566">
    <property type="entry name" value="SegE-like_GIY-YIG"/>
</dbReference>